<comment type="caution">
    <text evidence="1">The sequence shown here is derived from an EMBL/GenBank/DDBJ whole genome shotgun (WGS) entry which is preliminary data.</text>
</comment>
<accession>A0A3M7PJ41</accession>
<name>A0A3M7PJ41_BRAPC</name>
<gene>
    <name evidence="1" type="ORF">BpHYR1_018323</name>
</gene>
<keyword evidence="2" id="KW-1185">Reference proteome</keyword>
<reference evidence="1 2" key="1">
    <citation type="journal article" date="2018" name="Sci. Rep.">
        <title>Genomic signatures of local adaptation to the degree of environmental predictability in rotifers.</title>
        <authorList>
            <person name="Franch-Gras L."/>
            <person name="Hahn C."/>
            <person name="Garcia-Roger E.M."/>
            <person name="Carmona M.J."/>
            <person name="Serra M."/>
            <person name="Gomez A."/>
        </authorList>
    </citation>
    <scope>NUCLEOTIDE SEQUENCE [LARGE SCALE GENOMIC DNA]</scope>
    <source>
        <strain evidence="1">HYR1</strain>
    </source>
</reference>
<dbReference type="Proteomes" id="UP000276133">
    <property type="component" value="Unassembled WGS sequence"/>
</dbReference>
<organism evidence="1 2">
    <name type="scientific">Brachionus plicatilis</name>
    <name type="common">Marine rotifer</name>
    <name type="synonym">Brachionus muelleri</name>
    <dbReference type="NCBI Taxonomy" id="10195"/>
    <lineage>
        <taxon>Eukaryota</taxon>
        <taxon>Metazoa</taxon>
        <taxon>Spiralia</taxon>
        <taxon>Gnathifera</taxon>
        <taxon>Rotifera</taxon>
        <taxon>Eurotatoria</taxon>
        <taxon>Monogononta</taxon>
        <taxon>Pseudotrocha</taxon>
        <taxon>Ploima</taxon>
        <taxon>Brachionidae</taxon>
        <taxon>Brachionus</taxon>
    </lineage>
</organism>
<dbReference type="AlphaFoldDB" id="A0A3M7PJ41"/>
<protein>
    <submittedName>
        <fullName evidence="1">Uncharacterized protein</fullName>
    </submittedName>
</protein>
<sequence length="166" mass="20340">MSSLLKSTEQKEREHLSLRAVHYESWYDFLTFNYNHEMVDKQFVNQSFISFISWSTESIVSCLLTHNVNKLLFELRMEFKKKFYEFQAPLEMFRVRTKTITTHPKVKLYSRLYFIMNNWKDFLSKMVLRFTWLANIRKIFYEKNLYFFFVFRLLMALNQSAVCLII</sequence>
<evidence type="ECO:0000313" key="2">
    <source>
        <dbReference type="Proteomes" id="UP000276133"/>
    </source>
</evidence>
<evidence type="ECO:0000313" key="1">
    <source>
        <dbReference type="EMBL" id="RMZ99121.1"/>
    </source>
</evidence>
<dbReference type="EMBL" id="REGN01010403">
    <property type="protein sequence ID" value="RMZ99121.1"/>
    <property type="molecule type" value="Genomic_DNA"/>
</dbReference>
<proteinExistence type="predicted"/>